<evidence type="ECO:0000256" key="1">
    <source>
        <dbReference type="ARBA" id="ARBA00022737"/>
    </source>
</evidence>
<protein>
    <recommendedName>
        <fullName evidence="5">U-box domain-containing protein</fullName>
    </recommendedName>
</protein>
<dbReference type="SUPFAM" id="SSF57850">
    <property type="entry name" value="RING/U-box"/>
    <property type="match status" value="1"/>
</dbReference>
<dbReference type="SUPFAM" id="SSF48403">
    <property type="entry name" value="Ankyrin repeat"/>
    <property type="match status" value="1"/>
</dbReference>
<dbReference type="Gene3D" id="1.25.40.20">
    <property type="entry name" value="Ankyrin repeat-containing domain"/>
    <property type="match status" value="2"/>
</dbReference>
<evidence type="ECO:0000256" key="4">
    <source>
        <dbReference type="SAM" id="MobiDB-lite"/>
    </source>
</evidence>
<feature type="domain" description="U-box" evidence="5">
    <location>
        <begin position="472"/>
        <end position="542"/>
    </location>
</feature>
<dbReference type="GO" id="GO:0016567">
    <property type="term" value="P:protein ubiquitination"/>
    <property type="evidence" value="ECO:0007669"/>
    <property type="project" value="UniProtKB-UniPathway"/>
</dbReference>
<evidence type="ECO:0000313" key="7">
    <source>
        <dbReference type="Proteomes" id="UP000232323"/>
    </source>
</evidence>
<dbReference type="InterPro" id="IPR036770">
    <property type="entry name" value="Ankyrin_rpt-contain_sf"/>
</dbReference>
<gene>
    <name evidence="6" type="ORF">CEUSTIGMA_g7085.t1</name>
</gene>
<dbReference type="SMART" id="SM00248">
    <property type="entry name" value="ANK"/>
    <property type="match status" value="5"/>
</dbReference>
<name>A0A250X988_9CHLO</name>
<evidence type="ECO:0000313" key="6">
    <source>
        <dbReference type="EMBL" id="GAX79644.1"/>
    </source>
</evidence>
<dbReference type="AlphaFoldDB" id="A0A250X988"/>
<evidence type="ECO:0000259" key="5">
    <source>
        <dbReference type="PROSITE" id="PS51698"/>
    </source>
</evidence>
<dbReference type="InterPro" id="IPR013083">
    <property type="entry name" value="Znf_RING/FYVE/PHD"/>
</dbReference>
<reference evidence="6 7" key="1">
    <citation type="submission" date="2017-08" db="EMBL/GenBank/DDBJ databases">
        <title>Acidophilic green algal genome provides insights into adaptation to an acidic environment.</title>
        <authorList>
            <person name="Hirooka S."/>
            <person name="Hirose Y."/>
            <person name="Kanesaki Y."/>
            <person name="Higuchi S."/>
            <person name="Fujiwara T."/>
            <person name="Onuma R."/>
            <person name="Era A."/>
            <person name="Ohbayashi R."/>
            <person name="Uzuka A."/>
            <person name="Nozaki H."/>
            <person name="Yoshikawa H."/>
            <person name="Miyagishima S.Y."/>
        </authorList>
    </citation>
    <scope>NUCLEOTIDE SEQUENCE [LARGE SCALE GENOMIC DNA]</scope>
    <source>
        <strain evidence="6 7">NIES-2499</strain>
    </source>
</reference>
<organism evidence="6 7">
    <name type="scientific">Chlamydomonas eustigma</name>
    <dbReference type="NCBI Taxonomy" id="1157962"/>
    <lineage>
        <taxon>Eukaryota</taxon>
        <taxon>Viridiplantae</taxon>
        <taxon>Chlorophyta</taxon>
        <taxon>core chlorophytes</taxon>
        <taxon>Chlorophyceae</taxon>
        <taxon>CS clade</taxon>
        <taxon>Chlamydomonadales</taxon>
        <taxon>Chlamydomonadaceae</taxon>
        <taxon>Chlamydomonas</taxon>
    </lineage>
</organism>
<dbReference type="Gene3D" id="3.30.40.10">
    <property type="entry name" value="Zinc/RING finger domain, C3HC4 (zinc finger)"/>
    <property type="match status" value="1"/>
</dbReference>
<comment type="caution">
    <text evidence="6">The sequence shown here is derived from an EMBL/GenBank/DDBJ whole genome shotgun (WGS) entry which is preliminary data.</text>
</comment>
<dbReference type="PROSITE" id="PS51698">
    <property type="entry name" value="U_BOX"/>
    <property type="match status" value="1"/>
</dbReference>
<feature type="repeat" description="ANK" evidence="3">
    <location>
        <begin position="99"/>
        <end position="131"/>
    </location>
</feature>
<dbReference type="PANTHER" id="PTHR24161:SF119">
    <property type="entry name" value="ANKYRIN REPEAT DOMAIN 44"/>
    <property type="match status" value="1"/>
</dbReference>
<dbReference type="OrthoDB" id="194358at2759"/>
<feature type="region of interest" description="Disordered" evidence="4">
    <location>
        <begin position="360"/>
        <end position="437"/>
    </location>
</feature>
<feature type="compositionally biased region" description="Polar residues" evidence="4">
    <location>
        <begin position="376"/>
        <end position="386"/>
    </location>
</feature>
<evidence type="ECO:0000256" key="3">
    <source>
        <dbReference type="PROSITE-ProRule" id="PRU00023"/>
    </source>
</evidence>
<feature type="repeat" description="ANK" evidence="3">
    <location>
        <begin position="231"/>
        <end position="263"/>
    </location>
</feature>
<dbReference type="InterPro" id="IPR003613">
    <property type="entry name" value="Ubox_domain"/>
</dbReference>
<keyword evidence="7" id="KW-1185">Reference proteome</keyword>
<dbReference type="GO" id="GO:0004842">
    <property type="term" value="F:ubiquitin-protein transferase activity"/>
    <property type="evidence" value="ECO:0007669"/>
    <property type="project" value="InterPro"/>
</dbReference>
<feature type="compositionally biased region" description="Low complexity" evidence="4">
    <location>
        <begin position="394"/>
        <end position="411"/>
    </location>
</feature>
<dbReference type="PROSITE" id="PS50297">
    <property type="entry name" value="ANK_REP_REGION"/>
    <property type="match status" value="2"/>
</dbReference>
<dbReference type="SMART" id="SM00504">
    <property type="entry name" value="Ubox"/>
    <property type="match status" value="1"/>
</dbReference>
<dbReference type="STRING" id="1157962.A0A250X988"/>
<feature type="compositionally biased region" description="Low complexity" evidence="4">
    <location>
        <begin position="424"/>
        <end position="437"/>
    </location>
</feature>
<dbReference type="Pfam" id="PF12796">
    <property type="entry name" value="Ank_2"/>
    <property type="match status" value="2"/>
</dbReference>
<dbReference type="InterPro" id="IPR002110">
    <property type="entry name" value="Ankyrin_rpt"/>
</dbReference>
<dbReference type="PROSITE" id="PS50088">
    <property type="entry name" value="ANK_REPEAT"/>
    <property type="match status" value="2"/>
</dbReference>
<dbReference type="PANTHER" id="PTHR24161">
    <property type="entry name" value="ANK_REP_REGION DOMAIN-CONTAINING PROTEIN-RELATED"/>
    <property type="match status" value="1"/>
</dbReference>
<accession>A0A250X988</accession>
<keyword evidence="1" id="KW-0677">Repeat</keyword>
<sequence length="542" mass="57992">MGNASSELQHIANALSGLSGEESKFLEAVYNGKILAVKDALAANPNVIYARTKDWENGWHIAAMKGSLEMLEAIHRGTQTGLRKPLPGETPPFRAKTKKGLTPLMMTAQEGREMAMHFMLSIGANVRNTDLYGNTCVHYAALHGRVKMLEMLLARADAEDDGESEEPEFYQQFGKEKKGASAAMAKIGDAAAKLGDVARKLGTTAIAGLGAESVLHVPVAKGRFAEMQNEAGLQPIHFAVWGGHVDVVKVLLSYKAKLDAVSKADSTALVTCNGGSGLMHIAALRNNTEMVNFLLEEYVKDLAASSGPIEAPTDPRTMRDEYGYTPYQLARNLIREEVLPLIDPRAKLPSLEIIQKNASFKRNSSRGSKKADLGRSSGTIPATSYKPSAGWDPFGGPTSSSSSTAPSAPSFTLKPPPPPRAKRTSLTSGTSTSSPLVTAVSGINLGTAVTSDTSGVKLPSESTTHTARPVAEPPLDFVCPITKKVMVDPVIACDGRSYERDAIEMWLDIGNTEMPEGYGPVSSTIVTPNDELREKIAAWKQT</sequence>
<keyword evidence="2 3" id="KW-0040">ANK repeat</keyword>
<dbReference type="Proteomes" id="UP000232323">
    <property type="component" value="Unassembled WGS sequence"/>
</dbReference>
<evidence type="ECO:0000256" key="2">
    <source>
        <dbReference type="ARBA" id="ARBA00023043"/>
    </source>
</evidence>
<dbReference type="CDD" id="cd16655">
    <property type="entry name" value="RING-Ubox_WDSUB1-like"/>
    <property type="match status" value="1"/>
</dbReference>
<proteinExistence type="predicted"/>
<dbReference type="EMBL" id="BEGY01000044">
    <property type="protein sequence ID" value="GAX79644.1"/>
    <property type="molecule type" value="Genomic_DNA"/>
</dbReference>
<dbReference type="Pfam" id="PF04564">
    <property type="entry name" value="U-box"/>
    <property type="match status" value="1"/>
</dbReference>
<dbReference type="UniPathway" id="UPA00143"/>